<evidence type="ECO:0000313" key="3">
    <source>
        <dbReference type="Proteomes" id="UP000199600"/>
    </source>
</evidence>
<feature type="domain" description="Chalcone isomerase" evidence="1">
    <location>
        <begin position="95"/>
        <end position="199"/>
    </location>
</feature>
<reference evidence="2 3" key="1">
    <citation type="submission" date="2016-06" db="EMBL/GenBank/DDBJ databases">
        <authorList>
            <person name="Kjaerup R.B."/>
            <person name="Dalgaard T.S."/>
            <person name="Juul-Madsen H.R."/>
        </authorList>
    </citation>
    <scope>NUCLEOTIDE SEQUENCE [LARGE SCALE GENOMIC DNA]</scope>
    <source>
        <strain evidence="2">2</strain>
    </source>
</reference>
<dbReference type="EMBL" id="FLQY01000405">
    <property type="protein sequence ID" value="SBT11272.1"/>
    <property type="molecule type" value="Genomic_DNA"/>
</dbReference>
<dbReference type="Gene3D" id="3.50.70.10">
    <property type="match status" value="1"/>
</dbReference>
<protein>
    <recommendedName>
        <fullName evidence="1">Chalcone isomerase domain-containing protein</fullName>
    </recommendedName>
</protein>
<dbReference type="AlphaFoldDB" id="A0A1A8Y2P3"/>
<gene>
    <name evidence="2" type="ORF">PROAA_990008</name>
</gene>
<sequence>MSSSSSFRTVMAERPIQLDSIQRQPGTLVRKGPSSGLRRRLLLALIAAPLSAFAVGETAGQRGELRRWGSGEFRRFGFLVYEATLWAADDPVRPPLALKLTYRRNIDGELIAEASIKEIRKLGMADKATLNRWGELMTGLFPDVKPGDSIVGHYLPEGARFTFNEQPLGSIDDPAFARAFFAIWLDPNTSEPDLRAALLTRPTAG</sequence>
<keyword evidence="3" id="KW-1185">Reference proteome</keyword>
<dbReference type="Pfam" id="PF16036">
    <property type="entry name" value="Chalcone_3"/>
    <property type="match status" value="1"/>
</dbReference>
<evidence type="ECO:0000313" key="2">
    <source>
        <dbReference type="EMBL" id="SBT11272.1"/>
    </source>
</evidence>
<accession>A0A1A8Y2P3</accession>
<dbReference type="RefSeq" id="WP_245664360.1">
    <property type="nucleotide sequence ID" value="NZ_FLQY01000405.1"/>
</dbReference>
<dbReference type="InterPro" id="IPR016088">
    <property type="entry name" value="Chalcone_isomerase_3-sand"/>
</dbReference>
<dbReference type="Proteomes" id="UP000199600">
    <property type="component" value="Unassembled WGS sequence"/>
</dbReference>
<evidence type="ECO:0000259" key="1">
    <source>
        <dbReference type="Pfam" id="PF16036"/>
    </source>
</evidence>
<name>A0A1A8Y2P3_9RHOO</name>
<proteinExistence type="predicted"/>
<organism evidence="2 3">
    <name type="scientific">Candidatus Propionivibrio aalborgensis</name>
    <dbReference type="NCBI Taxonomy" id="1860101"/>
    <lineage>
        <taxon>Bacteria</taxon>
        <taxon>Pseudomonadati</taxon>
        <taxon>Pseudomonadota</taxon>
        <taxon>Betaproteobacteria</taxon>
        <taxon>Rhodocyclales</taxon>
        <taxon>Rhodocyclaceae</taxon>
        <taxon>Propionivibrio</taxon>
    </lineage>
</organism>
<dbReference type="InterPro" id="IPR016087">
    <property type="entry name" value="Chalcone_isomerase"/>
</dbReference>